<reference evidence="1" key="1">
    <citation type="submission" date="2021-02" db="EMBL/GenBank/DDBJ databases">
        <authorList>
            <consortium name="DOE Joint Genome Institute"/>
            <person name="Ahrendt S."/>
            <person name="Looney B.P."/>
            <person name="Miyauchi S."/>
            <person name="Morin E."/>
            <person name="Drula E."/>
            <person name="Courty P.E."/>
            <person name="Chicoki N."/>
            <person name="Fauchery L."/>
            <person name="Kohler A."/>
            <person name="Kuo A."/>
            <person name="Labutti K."/>
            <person name="Pangilinan J."/>
            <person name="Lipzen A."/>
            <person name="Riley R."/>
            <person name="Andreopoulos W."/>
            <person name="He G."/>
            <person name="Johnson J."/>
            <person name="Barry K.W."/>
            <person name="Grigoriev I.V."/>
            <person name="Nagy L."/>
            <person name="Hibbett D."/>
            <person name="Henrissat B."/>
            <person name="Matheny P.B."/>
            <person name="Labbe J."/>
            <person name="Martin F."/>
        </authorList>
    </citation>
    <scope>NUCLEOTIDE SEQUENCE</scope>
    <source>
        <strain evidence="1">FP105234-sp</strain>
    </source>
</reference>
<comment type="caution">
    <text evidence="1">The sequence shown here is derived from an EMBL/GenBank/DDBJ whole genome shotgun (WGS) entry which is preliminary data.</text>
</comment>
<sequence length="372" mass="38349">MASSSSHPSNIVIVGAGIIGVSTAYYLSSLASESSLPPAIHLLELSPTLFSSASGNAAGFLARDWHGPATASLGALSFDLHRALAEKHDGARRWGYAASAAFSLASVAGGEERGEDWLFQGTSRALMARGRAGGGDLPAWLAQNNSASVEALSSGDTTAQVNPLQLCQFLLEECTSRGVQLHHPAAATQVHTSADNVLTGVDLPITQLSGHSLLLRSPHWTETSYLANGCAAAFATDTAAGFSPEIFSRVGGDIFLGGLNTTSIPVADVRNPTPPDADAVAQLEAVAKRLLGTDELDVVKAGFCHRPVAGNGTPLLTKLGEKETGLRPDAGGVWLSAGHGPWGISLSLGTGLTLAQMVLGRSADADISYLHL</sequence>
<organism evidence="1 2">
    <name type="scientific">Auriscalpium vulgare</name>
    <dbReference type="NCBI Taxonomy" id="40419"/>
    <lineage>
        <taxon>Eukaryota</taxon>
        <taxon>Fungi</taxon>
        <taxon>Dikarya</taxon>
        <taxon>Basidiomycota</taxon>
        <taxon>Agaricomycotina</taxon>
        <taxon>Agaricomycetes</taxon>
        <taxon>Russulales</taxon>
        <taxon>Auriscalpiaceae</taxon>
        <taxon>Auriscalpium</taxon>
    </lineage>
</organism>
<reference evidence="1" key="2">
    <citation type="journal article" date="2022" name="New Phytol.">
        <title>Evolutionary transition to the ectomycorrhizal habit in the genomes of a hyperdiverse lineage of mushroom-forming fungi.</title>
        <authorList>
            <person name="Looney B."/>
            <person name="Miyauchi S."/>
            <person name="Morin E."/>
            <person name="Drula E."/>
            <person name="Courty P.E."/>
            <person name="Kohler A."/>
            <person name="Kuo A."/>
            <person name="LaButti K."/>
            <person name="Pangilinan J."/>
            <person name="Lipzen A."/>
            <person name="Riley R."/>
            <person name="Andreopoulos W."/>
            <person name="He G."/>
            <person name="Johnson J."/>
            <person name="Nolan M."/>
            <person name="Tritt A."/>
            <person name="Barry K.W."/>
            <person name="Grigoriev I.V."/>
            <person name="Nagy L.G."/>
            <person name="Hibbett D."/>
            <person name="Henrissat B."/>
            <person name="Matheny P.B."/>
            <person name="Labbe J."/>
            <person name="Martin F.M."/>
        </authorList>
    </citation>
    <scope>NUCLEOTIDE SEQUENCE</scope>
    <source>
        <strain evidence="1">FP105234-sp</strain>
    </source>
</reference>
<name>A0ACB8SA70_9AGAM</name>
<dbReference type="Proteomes" id="UP000814033">
    <property type="component" value="Unassembled WGS sequence"/>
</dbReference>
<dbReference type="EMBL" id="MU275840">
    <property type="protein sequence ID" value="KAI0053368.1"/>
    <property type="molecule type" value="Genomic_DNA"/>
</dbReference>
<evidence type="ECO:0000313" key="2">
    <source>
        <dbReference type="Proteomes" id="UP000814033"/>
    </source>
</evidence>
<proteinExistence type="predicted"/>
<keyword evidence="2" id="KW-1185">Reference proteome</keyword>
<protein>
    <submittedName>
        <fullName evidence="1">FAD dependent oxidoreductase</fullName>
    </submittedName>
</protein>
<gene>
    <name evidence="1" type="ORF">FA95DRAFT_1586103</name>
</gene>
<accession>A0ACB8SA70</accession>
<evidence type="ECO:0000313" key="1">
    <source>
        <dbReference type="EMBL" id="KAI0053368.1"/>
    </source>
</evidence>